<dbReference type="EMBL" id="CP095045">
    <property type="protein sequence ID" value="UOQ57182.1"/>
    <property type="molecule type" value="Genomic_DNA"/>
</dbReference>
<dbReference type="RefSeq" id="WP_244727803.1">
    <property type="nucleotide sequence ID" value="NZ_CP095045.1"/>
</dbReference>
<gene>
    <name evidence="2" type="ORF">MUN78_16245</name>
</gene>
<evidence type="ECO:0000256" key="1">
    <source>
        <dbReference type="SAM" id="MobiDB-lite"/>
    </source>
</evidence>
<evidence type="ECO:0000313" key="3">
    <source>
        <dbReference type="Proteomes" id="UP000831786"/>
    </source>
</evidence>
<evidence type="ECO:0000313" key="2">
    <source>
        <dbReference type="EMBL" id="UOQ57182.1"/>
    </source>
</evidence>
<name>A0ABY4FLM2_9MICO</name>
<accession>A0ABY4FLM2</accession>
<keyword evidence="3" id="KW-1185">Reference proteome</keyword>
<dbReference type="Proteomes" id="UP000831786">
    <property type="component" value="Chromosome"/>
</dbReference>
<proteinExistence type="predicted"/>
<sequence>MSDTSAEDIQDAIRRLWDRVARDLEEYPPVPRELPEDPVAPSAAS</sequence>
<organism evidence="2 3">
    <name type="scientific">Leucobacter allii</name>
    <dbReference type="NCBI Taxonomy" id="2932247"/>
    <lineage>
        <taxon>Bacteria</taxon>
        <taxon>Bacillati</taxon>
        <taxon>Actinomycetota</taxon>
        <taxon>Actinomycetes</taxon>
        <taxon>Micrococcales</taxon>
        <taxon>Microbacteriaceae</taxon>
        <taxon>Leucobacter</taxon>
    </lineage>
</organism>
<feature type="region of interest" description="Disordered" evidence="1">
    <location>
        <begin position="26"/>
        <end position="45"/>
    </location>
</feature>
<protein>
    <submittedName>
        <fullName evidence="2">Uncharacterized protein</fullName>
    </submittedName>
</protein>
<reference evidence="2 3" key="1">
    <citation type="submission" date="2022-04" db="EMBL/GenBank/DDBJ databases">
        <title>Leucobacter sp. isolated from rhizosphere of garlic.</title>
        <authorList>
            <person name="Won M."/>
            <person name="Lee C.-M."/>
            <person name="Woen H.-Y."/>
            <person name="Kwon S.-W."/>
        </authorList>
    </citation>
    <scope>NUCLEOTIDE SEQUENCE [LARGE SCALE GENOMIC DNA]</scope>
    <source>
        <strain evidence="2 3">H21R-40</strain>
    </source>
</reference>